<dbReference type="Proteomes" id="UP000031737">
    <property type="component" value="Unassembled WGS sequence"/>
</dbReference>
<dbReference type="OrthoDB" id="252866at2759"/>
<feature type="compositionally biased region" description="Basic and acidic residues" evidence="1">
    <location>
        <begin position="1313"/>
        <end position="1323"/>
    </location>
</feature>
<keyword evidence="3" id="KW-1185">Reference proteome</keyword>
<feature type="compositionally biased region" description="Polar residues" evidence="1">
    <location>
        <begin position="926"/>
        <end position="937"/>
    </location>
</feature>
<evidence type="ECO:0000313" key="3">
    <source>
        <dbReference type="Proteomes" id="UP000031737"/>
    </source>
</evidence>
<comment type="caution">
    <text evidence="2">The sequence shown here is derived from an EMBL/GenBank/DDBJ whole genome shotgun (WGS) entry which is preliminary data.</text>
</comment>
<dbReference type="EMBL" id="AUPL01002140">
    <property type="protein sequence ID" value="ESL10131.1"/>
    <property type="molecule type" value="Genomic_DNA"/>
</dbReference>
<proteinExistence type="predicted"/>
<accession>A0A061J7S4</accession>
<feature type="region of interest" description="Disordered" evidence="1">
    <location>
        <begin position="226"/>
        <end position="273"/>
    </location>
</feature>
<evidence type="ECO:0000256" key="1">
    <source>
        <dbReference type="SAM" id="MobiDB-lite"/>
    </source>
</evidence>
<dbReference type="VEuPathDB" id="TriTrypDB:TRSC58_02140"/>
<gene>
    <name evidence="2" type="ORF">TRSC58_02140</name>
</gene>
<reference evidence="2 3" key="1">
    <citation type="submission" date="2013-07" db="EMBL/GenBank/DDBJ databases">
        <authorList>
            <person name="Stoco P.H."/>
            <person name="Wagner G."/>
            <person name="Gerber A."/>
            <person name="Zaha A."/>
            <person name="Thompson C."/>
            <person name="Bartholomeu D.C."/>
            <person name="Luckemeyer D.D."/>
            <person name="Bahia D."/>
            <person name="Loreto E."/>
            <person name="Prestes E.B."/>
            <person name="Lima F.M."/>
            <person name="Rodrigues-Luiz G."/>
            <person name="Vallejo G.A."/>
            <person name="Filho J.F."/>
            <person name="Monteiro K.M."/>
            <person name="Tyler K.M."/>
            <person name="de Almeida L.G."/>
            <person name="Ortiz M.F."/>
            <person name="Siervo M.A."/>
            <person name="de Moraes M.H."/>
            <person name="Cunha O.L."/>
            <person name="Mendonca-Neto R."/>
            <person name="Silva R."/>
            <person name="Teixeira S.M."/>
            <person name="Murta S.M."/>
            <person name="Sincero T.C."/>
            <person name="Mendes T.A."/>
            <person name="Urmenyi T.P."/>
            <person name="Silva V.G."/>
            <person name="da Rocha W.D."/>
            <person name="Andersson B."/>
            <person name="Romanha A.J."/>
            <person name="Steindel M."/>
            <person name="de Vasconcelos A.T."/>
            <person name="Grisard E.C."/>
        </authorList>
    </citation>
    <scope>NUCLEOTIDE SEQUENCE [LARGE SCALE GENOMIC DNA]</scope>
    <source>
        <strain evidence="2 3">SC58</strain>
    </source>
</reference>
<protein>
    <submittedName>
        <fullName evidence="2">Uncharacterized protein</fullName>
    </submittedName>
</protein>
<evidence type="ECO:0000313" key="2">
    <source>
        <dbReference type="EMBL" id="ESL10131.1"/>
    </source>
</evidence>
<feature type="region of interest" description="Disordered" evidence="1">
    <location>
        <begin position="1309"/>
        <end position="1358"/>
    </location>
</feature>
<name>A0A061J7S4_TRYRA</name>
<feature type="region of interest" description="Disordered" evidence="1">
    <location>
        <begin position="893"/>
        <end position="943"/>
    </location>
</feature>
<feature type="compositionally biased region" description="Low complexity" evidence="1">
    <location>
        <begin position="258"/>
        <end position="271"/>
    </location>
</feature>
<sequence length="1380" mass="152196">MPVFDGKANSCNVASGRAGNTVEKAKAACAFSHPSRSFSPMGAATLSSAAAGGALRGKPTGKICKAGFSAPVRYVRPTARERRERLYAYHAAKQILQEDNTEANITPLSPVTLSFPYACGVTANTANGAGTTSATTMASATDAAPDGTPSDAILDAREPASENVEAEAVARDKSLSPTDDQQLHRKDLASAEQRLREQLRHLVALYEKRYGNVSREWCKRTFPVPELSQLVPDPDNQQQQQHQEEGEELEKEEEGSSMKDSSLGSKLSSPSARDDKARYLDLTLSAQRAESSAMTTEASFLHKLGLPEVLRNDDERVDEAPIDPLTVEKERRTQSVRRHILKALRRFDLASRQPRKERGEATRTRGVADFKSCHLEGLTSVCETLLDTPVEATPHSHVKRLLKLLWEEPTLQRCTEAAARLVTYALMRSLPVELYEGDPEDYRTLRERSRVAAAASCGKKPETTAEGGWETLPIPTLSQPTQHLGGSCDFSRVFSETNTTSAACGLENGVEERYFLHQDSMSLTRALQSVALRKGIWLSSTVPMMRRPPLHACGLPMRTARHIALWQRPPDFNRDSTLRGRERFMDGMTTTTATAGNLKNSWKSQVAESGEADDWRPKTLAPLLIIAFGGCRVAPFSTYEPSVSSDQTLNDKGDFASAWGQDVVEGRNDTVLSAMNNFMHPEPTLLPLQSVMQVIFQCVRLNRLIRTEEVIDVFPPVMFDLLTDLVCSYRDFFQTILSLSFEQGSSRSFFVRTYREALMSWASIVICEAAMGYAAERAGQGPSKVHWTSGIIPEKFTEEQFERIVLSGLVERTFPGMTQWDYDERLFFRTVDTLRSVVLETIGRVKGELYFLMTGLDSRSAVLEQCRERLRQFRAREAAMVAEAEERLQARLHGGSGDTGRSGSATHSVVHAGGSKMQYQMPLRPQSVSTNERASSRNLHRSRFRTRCPEPFKAPQISEKNADSTNPAGYDCFHLAPALMPWQPGYQSRTATLYLQENSALGESNLPLFQSTVRLSEGHTASASQDMQSFAACTHPSLLTAKESNTLKNDASTTVLSALGKTAGICKSTLLQGRTLAASLSLRARTLGAQSGRVTRQQNKLALPEDLTLRAVRRELVSLKFRSQPLTEKVAYPPHDLSLGSMSPARTSRAFNTVATGDDTANDARERSRHLTPGSVGERVATPVTLLPPSTCPAAAGPEATWVRPKSDNETLSSIVGPKQAASVARLRRACENTAQFYLHFHNALNDDGGGTRRGRPETQWYATGSMDFYERRAVAMIKRSRQVAAFDLHHLSPITALERCVQWPSYTAPPHHTVDAEEEARSGEQGGGGRWCPLSSRLPSPPPPSRSPTLQAHDDQHQGWVSLKSKELHLGKTIVPWTL</sequence>
<organism evidence="2 3">
    <name type="scientific">Trypanosoma rangeli SC58</name>
    <dbReference type="NCBI Taxonomy" id="429131"/>
    <lineage>
        <taxon>Eukaryota</taxon>
        <taxon>Discoba</taxon>
        <taxon>Euglenozoa</taxon>
        <taxon>Kinetoplastea</taxon>
        <taxon>Metakinetoplastina</taxon>
        <taxon>Trypanosomatida</taxon>
        <taxon>Trypanosomatidae</taxon>
        <taxon>Trypanosoma</taxon>
        <taxon>Herpetosoma</taxon>
    </lineage>
</organism>
<feature type="compositionally biased region" description="Acidic residues" evidence="1">
    <location>
        <begin position="245"/>
        <end position="255"/>
    </location>
</feature>